<proteinExistence type="predicted"/>
<organism evidence="2 3">
    <name type="scientific">Prevotella heparinolytica</name>
    <dbReference type="NCBI Taxonomy" id="28113"/>
    <lineage>
        <taxon>Bacteria</taxon>
        <taxon>Pseudomonadati</taxon>
        <taxon>Bacteroidota</taxon>
        <taxon>Bacteroidia</taxon>
        <taxon>Bacteroidales</taxon>
        <taxon>Bacteroidaceae</taxon>
        <taxon>Bacteroides</taxon>
    </lineage>
</organism>
<protein>
    <submittedName>
        <fullName evidence="2">SusE-like outer membrane protein</fullName>
    </submittedName>
</protein>
<dbReference type="AlphaFoldDB" id="A0A2R3MP13"/>
<dbReference type="RefSeq" id="WP_106068263.1">
    <property type="nucleotide sequence ID" value="NZ_CAUSQV010000059.1"/>
</dbReference>
<reference evidence="2 3" key="1">
    <citation type="submission" date="2019-03" db="EMBL/GenBank/DDBJ databases">
        <title>Genomic Encyclopedia of Type Strains, Phase IV (KMG-IV): sequencing the most valuable type-strain genomes for metagenomic binning, comparative biology and taxonomic classification.</title>
        <authorList>
            <person name="Goeker M."/>
        </authorList>
    </citation>
    <scope>NUCLEOTIDE SEQUENCE [LARGE SCALE GENOMIC DNA]</scope>
    <source>
        <strain evidence="2 3">DSM 23917</strain>
    </source>
</reference>
<evidence type="ECO:0000313" key="3">
    <source>
        <dbReference type="Proteomes" id="UP000295600"/>
    </source>
</evidence>
<dbReference type="Pfam" id="PF14292">
    <property type="entry name" value="SusE"/>
    <property type="match status" value="1"/>
</dbReference>
<dbReference type="KEGG" id="bhf:C3V43_01240"/>
<dbReference type="EMBL" id="SLXB01000036">
    <property type="protein sequence ID" value="TCO87014.1"/>
    <property type="molecule type" value="Genomic_DNA"/>
</dbReference>
<dbReference type="Gene3D" id="2.60.40.3620">
    <property type="match status" value="2"/>
</dbReference>
<sequence length="394" mass="43662">MKKYIITSLLAGVALMGFTSCEDDRDSNPTLVVPDTFVLNIPALAGNVYDLERGENIELTCKQPEFGYTAAVSYYTQLSLTDEWKNEVDEKGEVVGLPKFVQLESYSTKAKFNVNAKDFNKALMKLGGYTTEGELPEELNVYVRLNGMLSSGQNTYSNHITLKVKPFFQALVAADPELWYLIGACIGDGSWGSEIGVAVYPMSPVEGAKFDEVTGKGPLTYTGYFTPESGFKIVRVPGQWAEQWGGVDNDITQPRMKDDSGEGADFKVPSAGYYRIDLDTYKNALTFTALDKAPAEYQQMMIAGEFTNWGDGAVKMNPVDTYAGARPHVWMYDLNLNENSVMKFLVDSSWNPNWGDTKFPFGWGVGGGSNIPVAAGNYRVVFNDITGYYHFYKK</sequence>
<comment type="caution">
    <text evidence="2">The sequence shown here is derived from an EMBL/GenBank/DDBJ whole genome shotgun (WGS) entry which is preliminary data.</text>
</comment>
<dbReference type="GeneID" id="94547083"/>
<evidence type="ECO:0000313" key="2">
    <source>
        <dbReference type="EMBL" id="TCO87014.1"/>
    </source>
</evidence>
<evidence type="ECO:0000259" key="1">
    <source>
        <dbReference type="Pfam" id="PF14292"/>
    </source>
</evidence>
<feature type="domain" description="SusE outer membrane protein" evidence="1">
    <location>
        <begin position="28"/>
        <end position="144"/>
    </location>
</feature>
<dbReference type="PROSITE" id="PS51257">
    <property type="entry name" value="PROKAR_LIPOPROTEIN"/>
    <property type="match status" value="1"/>
</dbReference>
<name>A0A2R3MP13_9BACE</name>
<dbReference type="InterPro" id="IPR025970">
    <property type="entry name" value="SusE"/>
</dbReference>
<dbReference type="Proteomes" id="UP000295600">
    <property type="component" value="Unassembled WGS sequence"/>
</dbReference>
<accession>A0A2R3MP13</accession>
<gene>
    <name evidence="2" type="ORF">EV202_1369</name>
</gene>